<evidence type="ECO:0000256" key="5">
    <source>
        <dbReference type="ARBA" id="ARBA00022483"/>
    </source>
</evidence>
<evidence type="ECO:0000256" key="10">
    <source>
        <dbReference type="ARBA" id="ARBA00023069"/>
    </source>
</evidence>
<dbReference type="Gene3D" id="3.40.50.300">
    <property type="entry name" value="P-loop containing nucleotide triphosphate hydrolases"/>
    <property type="match status" value="1"/>
</dbReference>
<gene>
    <name evidence="16" type="ORF">NDU88_010418</name>
</gene>
<evidence type="ECO:0000256" key="11">
    <source>
        <dbReference type="ARBA" id="ARBA00023134"/>
    </source>
</evidence>
<comment type="caution">
    <text evidence="16">The sequence shown here is derived from an EMBL/GenBank/DDBJ whole genome shotgun (WGS) entry which is preliminary data.</text>
</comment>
<protein>
    <recommendedName>
        <fullName evidence="3">Ciliogenesis and planar polarity effector 2</fullName>
    </recommendedName>
    <alternativeName>
        <fullName evidence="15">REM2- and Rab-like small GTPase 1</fullName>
    </alternativeName>
</protein>
<keyword evidence="17" id="KW-1185">Reference proteome</keyword>
<dbReference type="Proteomes" id="UP001066276">
    <property type="component" value="Chromosome 6"/>
</dbReference>
<keyword evidence="9" id="KW-0653">Protein transport</keyword>
<dbReference type="InterPro" id="IPR027417">
    <property type="entry name" value="P-loop_NTPase"/>
</dbReference>
<proteinExistence type="inferred from homology"/>
<keyword evidence="10" id="KW-0969">Cilium</keyword>
<keyword evidence="5" id="KW-0268">Exocytosis</keyword>
<dbReference type="PANTHER" id="PTHR14983">
    <property type="entry name" value="CILIOGENESIS AND PLANAR POLARITY EFFECTOR 2"/>
    <property type="match status" value="1"/>
</dbReference>
<comment type="subcellular location">
    <subcellularLocation>
        <location evidence="1">Cytoplasm</location>
        <location evidence="1">Cytoskeleton</location>
        <location evidence="1">Cilium basal body</location>
    </subcellularLocation>
</comment>
<evidence type="ECO:0000313" key="17">
    <source>
        <dbReference type="Proteomes" id="UP001066276"/>
    </source>
</evidence>
<keyword evidence="13" id="KW-0966">Cell projection</keyword>
<evidence type="ECO:0000256" key="7">
    <source>
        <dbReference type="ARBA" id="ARBA00022741"/>
    </source>
</evidence>
<evidence type="ECO:0000256" key="13">
    <source>
        <dbReference type="ARBA" id="ARBA00023273"/>
    </source>
</evidence>
<evidence type="ECO:0000256" key="12">
    <source>
        <dbReference type="ARBA" id="ARBA00023212"/>
    </source>
</evidence>
<evidence type="ECO:0000256" key="3">
    <source>
        <dbReference type="ARBA" id="ARBA00021423"/>
    </source>
</evidence>
<evidence type="ECO:0000256" key="6">
    <source>
        <dbReference type="ARBA" id="ARBA00022490"/>
    </source>
</evidence>
<dbReference type="FunFam" id="3.40.50.300:FF:001043">
    <property type="entry name" value="ciliogenesis and planar polarity effector 2"/>
    <property type="match status" value="1"/>
</dbReference>
<keyword evidence="11" id="KW-0342">GTP-binding</keyword>
<dbReference type="AlphaFoldDB" id="A0AAV7QY04"/>
<organism evidence="16 17">
    <name type="scientific">Pleurodeles waltl</name>
    <name type="common">Iberian ribbed newt</name>
    <dbReference type="NCBI Taxonomy" id="8319"/>
    <lineage>
        <taxon>Eukaryota</taxon>
        <taxon>Metazoa</taxon>
        <taxon>Chordata</taxon>
        <taxon>Craniata</taxon>
        <taxon>Vertebrata</taxon>
        <taxon>Euteleostomi</taxon>
        <taxon>Amphibia</taxon>
        <taxon>Batrachia</taxon>
        <taxon>Caudata</taxon>
        <taxon>Salamandroidea</taxon>
        <taxon>Salamandridae</taxon>
        <taxon>Pleurodelinae</taxon>
        <taxon>Pleurodeles</taxon>
    </lineage>
</organism>
<dbReference type="SMART" id="SM00175">
    <property type="entry name" value="RAB"/>
    <property type="match status" value="1"/>
</dbReference>
<evidence type="ECO:0000256" key="14">
    <source>
        <dbReference type="ARBA" id="ARBA00025052"/>
    </source>
</evidence>
<dbReference type="GO" id="GO:0015031">
    <property type="term" value="P:protein transport"/>
    <property type="evidence" value="ECO:0007669"/>
    <property type="project" value="UniProtKB-KW"/>
</dbReference>
<dbReference type="GO" id="GO:0003924">
    <property type="term" value="F:GTPase activity"/>
    <property type="evidence" value="ECO:0007669"/>
    <property type="project" value="InterPro"/>
</dbReference>
<accession>A0AAV7QY04</accession>
<evidence type="ECO:0000313" key="16">
    <source>
        <dbReference type="EMBL" id="KAJ1144116.1"/>
    </source>
</evidence>
<comment type="function">
    <text evidence="14">Potential effector of the planar cell polarity signaling pathway. Plays a role in targeted membrane trafficking most probably at the level of vesicle fusion with membranes. Involved in cilium biogenesis by regulating the transport of cargo proteins to the basal body and to the apical tips of cilia. More generally involved in exocytosis in secretory cells.</text>
</comment>
<comment type="similarity">
    <text evidence="2">Belongs to the small GTPase superfamily. Rab family.</text>
</comment>
<dbReference type="PROSITE" id="PS51419">
    <property type="entry name" value="RAB"/>
    <property type="match status" value="1"/>
</dbReference>
<evidence type="ECO:0000256" key="15">
    <source>
        <dbReference type="ARBA" id="ARBA00030243"/>
    </source>
</evidence>
<dbReference type="InterPro" id="IPR039677">
    <property type="entry name" value="RSG1"/>
</dbReference>
<keyword evidence="4" id="KW-0813">Transport</keyword>
<dbReference type="Pfam" id="PF00071">
    <property type="entry name" value="Ras"/>
    <property type="match status" value="1"/>
</dbReference>
<dbReference type="GO" id="GO:0005929">
    <property type="term" value="C:cilium"/>
    <property type="evidence" value="ECO:0007669"/>
    <property type="project" value="UniProtKB-ARBA"/>
</dbReference>
<evidence type="ECO:0000256" key="1">
    <source>
        <dbReference type="ARBA" id="ARBA00004120"/>
    </source>
</evidence>
<keyword evidence="12" id="KW-0206">Cytoskeleton</keyword>
<dbReference type="InterPro" id="IPR001806">
    <property type="entry name" value="Small_GTPase"/>
</dbReference>
<dbReference type="GO" id="GO:0005525">
    <property type="term" value="F:GTP binding"/>
    <property type="evidence" value="ECO:0007669"/>
    <property type="project" value="UniProtKB-KW"/>
</dbReference>
<evidence type="ECO:0000256" key="9">
    <source>
        <dbReference type="ARBA" id="ARBA00022927"/>
    </source>
</evidence>
<dbReference type="SUPFAM" id="SSF52540">
    <property type="entry name" value="P-loop containing nucleoside triphosphate hydrolases"/>
    <property type="match status" value="1"/>
</dbReference>
<keyword evidence="6" id="KW-0963">Cytoplasm</keyword>
<reference evidence="16" key="1">
    <citation type="journal article" date="2022" name="bioRxiv">
        <title>Sequencing and chromosome-scale assembly of the giantPleurodeles waltlgenome.</title>
        <authorList>
            <person name="Brown T."/>
            <person name="Elewa A."/>
            <person name="Iarovenko S."/>
            <person name="Subramanian E."/>
            <person name="Araus A.J."/>
            <person name="Petzold A."/>
            <person name="Susuki M."/>
            <person name="Suzuki K.-i.T."/>
            <person name="Hayashi T."/>
            <person name="Toyoda A."/>
            <person name="Oliveira C."/>
            <person name="Osipova E."/>
            <person name="Leigh N.D."/>
            <person name="Simon A."/>
            <person name="Yun M.H."/>
        </authorList>
    </citation>
    <scope>NUCLEOTIDE SEQUENCE</scope>
    <source>
        <strain evidence="16">20211129_DDA</strain>
        <tissue evidence="16">Liver</tissue>
    </source>
</reference>
<dbReference type="EMBL" id="JANPWB010000010">
    <property type="protein sequence ID" value="KAJ1144116.1"/>
    <property type="molecule type" value="Genomic_DNA"/>
</dbReference>
<name>A0AAV7QY04_PLEWA</name>
<evidence type="ECO:0000256" key="8">
    <source>
        <dbReference type="ARBA" id="ARBA00022794"/>
    </source>
</evidence>
<dbReference type="PANTHER" id="PTHR14983:SF1">
    <property type="entry name" value="CILIOGENESIS AND PLANAR POLARITY EFFECTOR 2"/>
    <property type="match status" value="1"/>
</dbReference>
<keyword evidence="8" id="KW-0970">Cilium biogenesis/degradation</keyword>
<sequence>MKSDAPPIWTWKSRLRDAVLILALYLGEVGFCLSYKLYTARDCLNLGRLCVAERRGSGVMAAFLMPGSVIITDWHRSSEGKEFLSSIVRKNKRKFFGLIERPVLPPQVAADTACYKIFVSGKSSVGKTAMVAKLAGLEVPVVHHETTGIQTTTVYWPVKLRDTERAVIFKLQFWDCGEATLKKFDHILPACKEKADAILFLFSFTDRSSFDDLPNQISRVAEESEHIVKIVIGTKFDQYMHADVTERDLAEFQRTWRLPLLRMKSVNGPRLSDGQTLDGRAGLADVSHVLNGLAEHLWHQDQLMAGLVVPAIQAPKEDSLYL</sequence>
<evidence type="ECO:0000256" key="4">
    <source>
        <dbReference type="ARBA" id="ARBA00022448"/>
    </source>
</evidence>
<keyword evidence="7" id="KW-0547">Nucleotide-binding</keyword>
<dbReference type="GO" id="GO:0005815">
    <property type="term" value="C:microtubule organizing center"/>
    <property type="evidence" value="ECO:0007669"/>
    <property type="project" value="UniProtKB-ARBA"/>
</dbReference>
<dbReference type="GO" id="GO:0030030">
    <property type="term" value="P:cell projection organization"/>
    <property type="evidence" value="ECO:0007669"/>
    <property type="project" value="UniProtKB-KW"/>
</dbReference>
<dbReference type="GO" id="GO:0006887">
    <property type="term" value="P:exocytosis"/>
    <property type="evidence" value="ECO:0007669"/>
    <property type="project" value="UniProtKB-KW"/>
</dbReference>
<evidence type="ECO:0000256" key="2">
    <source>
        <dbReference type="ARBA" id="ARBA00006270"/>
    </source>
</evidence>